<organism evidence="2 3">
    <name type="scientific">Sphagnum troendelagicum</name>
    <dbReference type="NCBI Taxonomy" id="128251"/>
    <lineage>
        <taxon>Eukaryota</taxon>
        <taxon>Viridiplantae</taxon>
        <taxon>Streptophyta</taxon>
        <taxon>Embryophyta</taxon>
        <taxon>Bryophyta</taxon>
        <taxon>Sphagnophytina</taxon>
        <taxon>Sphagnopsida</taxon>
        <taxon>Sphagnales</taxon>
        <taxon>Sphagnaceae</taxon>
        <taxon>Sphagnum</taxon>
    </lineage>
</organism>
<sequence>MEEMWLNMQADAESWEMEQRKQDFQVECHKAQLEDEVRLLKGRVWRLEGELKIAHAENEYTLLKKQDEMDGIVEGMLVELEAEHEEELSIEGGNVRKSGDLLMVATNSRRAAVSPSEAMLLACEDMLKEADQRAEQDHHALESTLHGKEDAESMFQWQQFMWHEREHHLESQILTLDKVLSRISDKMAEAESGLVIKQECHKEAWFEADGLLETCREEKKMCSDSQERWQRLVEFLVKIRENLMKEAGDDLQGRLRTLLQELEQELQRANSRRSNEISSGASKSEQDNRKAERDRAETERDKLEAKLNLYLDQDLEAADVEQLKRQLSAREHEMEVLMQKFHNEVLKIDREVKSEQNKREEVMEMHFIGK</sequence>
<name>A0ABP0T8J5_9BRYO</name>
<gene>
    <name evidence="2" type="ORF">CSSPTR1EN2_LOCUS491</name>
</gene>
<dbReference type="EMBL" id="OZ019893">
    <property type="protein sequence ID" value="CAK9189859.1"/>
    <property type="molecule type" value="Genomic_DNA"/>
</dbReference>
<reference evidence="2 3" key="1">
    <citation type="submission" date="2024-02" db="EMBL/GenBank/DDBJ databases">
        <authorList>
            <consortium name="ELIXIR-Norway"/>
            <consortium name="Elixir Norway"/>
        </authorList>
    </citation>
    <scope>NUCLEOTIDE SEQUENCE [LARGE SCALE GENOMIC DNA]</scope>
</reference>
<dbReference type="Proteomes" id="UP001497512">
    <property type="component" value="Chromosome 1"/>
</dbReference>
<keyword evidence="3" id="KW-1185">Reference proteome</keyword>
<evidence type="ECO:0000256" key="1">
    <source>
        <dbReference type="SAM" id="MobiDB-lite"/>
    </source>
</evidence>
<evidence type="ECO:0000313" key="3">
    <source>
        <dbReference type="Proteomes" id="UP001497512"/>
    </source>
</evidence>
<proteinExistence type="predicted"/>
<accession>A0ABP0T8J5</accession>
<protein>
    <submittedName>
        <fullName evidence="2">Uncharacterized protein</fullName>
    </submittedName>
</protein>
<evidence type="ECO:0000313" key="2">
    <source>
        <dbReference type="EMBL" id="CAK9189859.1"/>
    </source>
</evidence>
<feature type="compositionally biased region" description="Basic and acidic residues" evidence="1">
    <location>
        <begin position="284"/>
        <end position="300"/>
    </location>
</feature>
<feature type="region of interest" description="Disordered" evidence="1">
    <location>
        <begin position="269"/>
        <end position="300"/>
    </location>
</feature>